<evidence type="ECO:0000256" key="3">
    <source>
        <dbReference type="ARBA" id="ARBA00022679"/>
    </source>
</evidence>
<keyword evidence="12" id="KW-0695">RNA-directed DNA polymerase</keyword>
<keyword evidence="10" id="KW-0862">Zinc</keyword>
<evidence type="ECO:0000256" key="13">
    <source>
        <dbReference type="ARBA" id="ARBA00023296"/>
    </source>
</evidence>
<dbReference type="InterPro" id="IPR051320">
    <property type="entry name" value="Viral_Replic_Matur_Polypro"/>
</dbReference>
<dbReference type="GO" id="GO:0004519">
    <property type="term" value="F:endonuclease activity"/>
    <property type="evidence" value="ECO:0007669"/>
    <property type="project" value="UniProtKB-KW"/>
</dbReference>
<keyword evidence="2" id="KW-0645">Protease</keyword>
<evidence type="ECO:0000256" key="9">
    <source>
        <dbReference type="ARBA" id="ARBA00022801"/>
    </source>
</evidence>
<dbReference type="GO" id="GO:0003676">
    <property type="term" value="F:nucleic acid binding"/>
    <property type="evidence" value="ECO:0007669"/>
    <property type="project" value="InterPro"/>
</dbReference>
<dbReference type="InterPro" id="IPR043502">
    <property type="entry name" value="DNA/RNA_pol_sf"/>
</dbReference>
<reference evidence="18" key="1">
    <citation type="journal article" date="2018" name="Arch. Virol.">
        <title>Screening of some Croatian autochthonous grapevine varieties reveals a multitude of viruses, including novel ones.</title>
        <authorList>
            <person name="Voncina D."/>
            <person name="Almeida R.P.P."/>
        </authorList>
    </citation>
    <scope>NUCLEOTIDE SEQUENCE [LARGE SCALE GENOMIC DNA]</scope>
    <source>
        <strain evidence="18">VLJ-178.Gb1</strain>
    </source>
</reference>
<keyword evidence="8 14" id="KW-0863">Zinc-finger</keyword>
<dbReference type="EC" id="2.7.7.49" evidence="1"/>
<evidence type="ECO:0000256" key="6">
    <source>
        <dbReference type="ARBA" id="ARBA00022750"/>
    </source>
</evidence>
<evidence type="ECO:0000256" key="7">
    <source>
        <dbReference type="ARBA" id="ARBA00022759"/>
    </source>
</evidence>
<dbReference type="PROSITE" id="PS50158">
    <property type="entry name" value="ZF_CCHC"/>
    <property type="match status" value="1"/>
</dbReference>
<evidence type="ECO:0000256" key="12">
    <source>
        <dbReference type="ARBA" id="ARBA00022918"/>
    </source>
</evidence>
<dbReference type="SUPFAM" id="SSF50630">
    <property type="entry name" value="Acid proteases"/>
    <property type="match status" value="1"/>
</dbReference>
<dbReference type="RefSeq" id="YP_010086797.1">
    <property type="nucleotide sequence ID" value="NC_055481.1"/>
</dbReference>
<feature type="domain" description="Reverse transcriptase" evidence="17">
    <location>
        <begin position="1300"/>
        <end position="1480"/>
    </location>
</feature>
<dbReference type="Pfam" id="PF00098">
    <property type="entry name" value="zf-CCHC"/>
    <property type="match status" value="1"/>
</dbReference>
<dbReference type="Gene3D" id="3.10.10.10">
    <property type="entry name" value="HIV Type 1 Reverse Transcriptase, subunit A, domain 1"/>
    <property type="match status" value="1"/>
</dbReference>
<dbReference type="KEGG" id="vg:65102026"/>
<evidence type="ECO:0000256" key="5">
    <source>
        <dbReference type="ARBA" id="ARBA00022722"/>
    </source>
</evidence>
<dbReference type="InterPro" id="IPR001969">
    <property type="entry name" value="Aspartic_peptidase_AS"/>
</dbReference>
<dbReference type="InterPro" id="IPR001878">
    <property type="entry name" value="Znf_CCHC"/>
</dbReference>
<dbReference type="Pfam" id="PF17917">
    <property type="entry name" value="RT_RNaseH"/>
    <property type="match status" value="1"/>
</dbReference>
<dbReference type="PANTHER" id="PTHR33064:SF37">
    <property type="entry name" value="RIBONUCLEASE H"/>
    <property type="match status" value="1"/>
</dbReference>
<dbReference type="FunFam" id="3.10.10.10:FF:000007">
    <property type="entry name" value="Retrovirus-related Pol polyprotein from transposon 17.6-like Protein"/>
    <property type="match status" value="1"/>
</dbReference>
<dbReference type="SUPFAM" id="SSF57756">
    <property type="entry name" value="Retrovirus zinc finger-like domains"/>
    <property type="match status" value="1"/>
</dbReference>
<dbReference type="InterPro" id="IPR018061">
    <property type="entry name" value="Retropepsins"/>
</dbReference>
<dbReference type="GO" id="GO:0003964">
    <property type="term" value="F:RNA-directed DNA polymerase activity"/>
    <property type="evidence" value="ECO:0007669"/>
    <property type="project" value="UniProtKB-KW"/>
</dbReference>
<dbReference type="GO" id="GO:0008270">
    <property type="term" value="F:zinc ion binding"/>
    <property type="evidence" value="ECO:0007669"/>
    <property type="project" value="UniProtKB-KW"/>
</dbReference>
<dbReference type="Pfam" id="PF22909">
    <property type="entry name" value="Caulimovir_coat_dom"/>
    <property type="match status" value="1"/>
</dbReference>
<keyword evidence="7" id="KW-0255">Endonuclease</keyword>
<dbReference type="GeneID" id="65102026"/>
<dbReference type="PANTHER" id="PTHR33064">
    <property type="entry name" value="POL PROTEIN"/>
    <property type="match status" value="1"/>
</dbReference>
<evidence type="ECO:0000313" key="18">
    <source>
        <dbReference type="EMBL" id="ATV81254.1"/>
    </source>
</evidence>
<evidence type="ECO:0000256" key="15">
    <source>
        <dbReference type="SAM" id="Coils"/>
    </source>
</evidence>
<dbReference type="Gene3D" id="4.10.60.10">
    <property type="entry name" value="Zinc finger, CCHC-type"/>
    <property type="match status" value="1"/>
</dbReference>
<keyword evidence="4" id="KW-0548">Nucleotidyltransferase</keyword>
<dbReference type="Gene3D" id="3.30.70.270">
    <property type="match status" value="2"/>
</dbReference>
<dbReference type="GO" id="GO:0046718">
    <property type="term" value="P:symbiont entry into host cell"/>
    <property type="evidence" value="ECO:0007669"/>
    <property type="project" value="UniProtKB-KW"/>
</dbReference>
<feature type="domain" description="CCHC-type" evidence="16">
    <location>
        <begin position="795"/>
        <end position="811"/>
    </location>
</feature>
<proteinExistence type="predicted"/>
<name>A0A2H4N978_9VIRU</name>
<dbReference type="SUPFAM" id="SSF56672">
    <property type="entry name" value="DNA/RNA polymerases"/>
    <property type="match status" value="1"/>
</dbReference>
<keyword evidence="11" id="KW-0460">Magnesium</keyword>
<dbReference type="Gene3D" id="2.40.70.10">
    <property type="entry name" value="Acid Proteases"/>
    <property type="match status" value="1"/>
</dbReference>
<dbReference type="Pfam" id="PF00078">
    <property type="entry name" value="RVT_1"/>
    <property type="match status" value="1"/>
</dbReference>
<keyword evidence="5" id="KW-0540">Nuclease</keyword>
<dbReference type="InterPro" id="IPR041373">
    <property type="entry name" value="RT_RNaseH"/>
</dbReference>
<evidence type="ECO:0000259" key="17">
    <source>
        <dbReference type="PROSITE" id="PS50878"/>
    </source>
</evidence>
<dbReference type="InterPro" id="IPR000477">
    <property type="entry name" value="RT_dom"/>
</dbReference>
<accession>A0A2H4N978</accession>
<dbReference type="Gene3D" id="3.30.420.10">
    <property type="entry name" value="Ribonuclease H-like superfamily/Ribonuclease H"/>
    <property type="match status" value="1"/>
</dbReference>
<dbReference type="InterPro" id="IPR036397">
    <property type="entry name" value="RNaseH_sf"/>
</dbReference>
<keyword evidence="8 14" id="KW-0479">Metal-binding</keyword>
<feature type="coiled-coil region" evidence="15">
    <location>
        <begin position="964"/>
        <end position="1022"/>
    </location>
</feature>
<dbReference type="Pfam" id="PF00077">
    <property type="entry name" value="RVP"/>
    <property type="match status" value="1"/>
</dbReference>
<dbReference type="SMART" id="SM00343">
    <property type="entry name" value="ZnF_C2HC"/>
    <property type="match status" value="1"/>
</dbReference>
<evidence type="ECO:0000256" key="14">
    <source>
        <dbReference type="PROSITE-ProRule" id="PRU00047"/>
    </source>
</evidence>
<evidence type="ECO:0000256" key="1">
    <source>
        <dbReference type="ARBA" id="ARBA00012493"/>
    </source>
</evidence>
<dbReference type="InterPro" id="IPR021109">
    <property type="entry name" value="Peptidase_aspartic_dom_sf"/>
</dbReference>
<dbReference type="PROSITE" id="PS00141">
    <property type="entry name" value="ASP_PROTEASE"/>
    <property type="match status" value="1"/>
</dbReference>
<keyword evidence="19" id="KW-1185">Reference proteome</keyword>
<keyword evidence="3" id="KW-0808">Transferase</keyword>
<evidence type="ECO:0000256" key="4">
    <source>
        <dbReference type="ARBA" id="ARBA00022695"/>
    </source>
</evidence>
<dbReference type="Proteomes" id="UP000501498">
    <property type="component" value="Segment"/>
</dbReference>
<evidence type="ECO:0000256" key="8">
    <source>
        <dbReference type="ARBA" id="ARBA00022771"/>
    </source>
</evidence>
<dbReference type="CDD" id="cd01647">
    <property type="entry name" value="RT_LTR"/>
    <property type="match status" value="1"/>
</dbReference>
<dbReference type="InterPro" id="IPR036875">
    <property type="entry name" value="Znf_CCHC_sf"/>
</dbReference>
<evidence type="ECO:0000259" key="16">
    <source>
        <dbReference type="PROSITE" id="PS50158"/>
    </source>
</evidence>
<evidence type="ECO:0000313" key="19">
    <source>
        <dbReference type="Proteomes" id="UP000501498"/>
    </source>
</evidence>
<dbReference type="EMBL" id="MF781082">
    <property type="protein sequence ID" value="ATV81254.1"/>
    <property type="molecule type" value="Genomic_DNA"/>
</dbReference>
<dbReference type="GO" id="GO:0006508">
    <property type="term" value="P:proteolysis"/>
    <property type="evidence" value="ECO:0007669"/>
    <property type="project" value="UniProtKB-KW"/>
</dbReference>
<evidence type="ECO:0000256" key="2">
    <source>
        <dbReference type="ARBA" id="ARBA00022670"/>
    </source>
</evidence>
<keyword evidence="6" id="KW-0064">Aspartyl protease</keyword>
<dbReference type="PROSITE" id="PS50878">
    <property type="entry name" value="RT_POL"/>
    <property type="match status" value="1"/>
</dbReference>
<dbReference type="InterPro" id="IPR043128">
    <property type="entry name" value="Rev_trsase/Diguanyl_cyclase"/>
</dbReference>
<evidence type="ECO:0000256" key="10">
    <source>
        <dbReference type="ARBA" id="ARBA00022833"/>
    </source>
</evidence>
<dbReference type="GO" id="GO:0004190">
    <property type="term" value="F:aspartic-type endopeptidase activity"/>
    <property type="evidence" value="ECO:0007669"/>
    <property type="project" value="UniProtKB-KW"/>
</dbReference>
<evidence type="ECO:0000256" key="11">
    <source>
        <dbReference type="ARBA" id="ARBA00022842"/>
    </source>
</evidence>
<organism evidence="18">
    <name type="scientific">Grapevine badnavirus 1</name>
    <dbReference type="NCBI Taxonomy" id="2052838"/>
    <lineage>
        <taxon>Viruses</taxon>
        <taxon>Riboviria</taxon>
        <taxon>Pararnavirae</taxon>
        <taxon>Artverviricota</taxon>
        <taxon>Revtraviricetes</taxon>
        <taxon>Ortervirales</taxon>
        <taxon>Caulimoviridae</taxon>
        <taxon>Badnavirus</taxon>
        <taxon>Badnavirus vitis</taxon>
    </lineage>
</organism>
<keyword evidence="9" id="KW-0378">Hydrolase</keyword>
<keyword evidence="15" id="KW-0175">Coiled coil</keyword>
<keyword evidence="13" id="KW-1160">Virus entry into host cell</keyword>
<sequence>MSRTVTQQLPVATTVTAERHPGTPLYEDQIRDYRRGQRRRFVARQAARRIASRITGRRFNQTLEQVVNPEESLQQSMQERANLVPAEVLYRSRRDDINHRVYSHRSEEAILCVDGQQQDRLVIQPDSYEALRRSGFQFIHLGIMQVRIQILHRADEGTAALVVFRDNRWQGDQAIFATMEIDLTSGTQLVYVIPDTMMTLRDFYRNIQISILTRGYENWRNGEANLLVTRGVMARLSNTPNVGFAYQIQHVTDHLESRGVRALPGRRYSAEQIQGQNWIIRQPQINIPMRPSEVDTRNLYDGSVSIRFRDYAPTDEQATPAYNKHDEEINEDEEELIQEHHVIAVLTEEDRWDTLGQPSGKYDFYVRYSAPESSQIPISSIQSTGWEDMDDAVEEDDYDPDARMALLNLMGRAPVHQIPIYDESDAEMDDFINPFAEGGGERDTGSENSEKLFVFQEEVAEPTLDYPVMKKLEKVYSTSEVTSRYTPPTDAVMGPPSYPPARNINGAGTSYAAASPPNFNRRVNFKAGYNDELWSLPPAQQKGGAMFVIPEQIGMFHDVFSRWESITKNHVSSQGFTDVRDKLEYMENLLGEVEKLLWIQWRMQYNAEYEELVRTGEGREGTQNIISQMRRVFSLEDPAQGSTVIQEEAYRDLEKLSCDNIKYIVQYLNQYLRLAAKSGRAYVGMELSEKLWLKMPGDLGNRMKTAFEERYPGLTVGVAPRILFAYKFLEAECKEAAFKRSLKNLSFCKDIPIPGYYKDQKRLGIRKSQRYKGKPHESHARIEKRKHLIRNKRCKCYLCGEEGHFARECPNDRKSAKRVAMFEQLELPEDYDIVSVNEGEDNSDAIYSLSEGEDGMEDLGQSLKSLMITEKMFMLGEEDGGWRPKIKVSDEQLACQHKWEHNGEIQQFVYLKCLGCQCPTMKRARIHCPKCKATACNLCGPYYFKKEVPVAPPPPTPMNPRKLIMEQQNHIQWCEVEIERLEKEVSYWKKLYENALRATGVIEDLQKDYKELLSEDEEKRKRRAKGVMIIEEGEQANFLQEEKVNKVAVQEEQRPKKMVRNMLYNFIISIDIPGIDKFSVKAILDTGATTCCIDQESIPKEALEENTYLVRFSGVNSTMTANKKLKGGRMFIGENMFRIPYTYSFPIKMEDGVQMIVGCNFIRAMYGGVRIEGNVVTFYKNLTVINTSQSTEIARMLQEDVDDEELWQIQEAVYINIGKSRESFLKRFEALINQLKEAGYIGENPLQHWEKNRVVCQLDIKNPDFIIEDKPLKHLTPSMKESFRRHTEALLKLGVIRPSKSRHRTTAMIVQSGTAVDPVTGKETRGKERMVFNYKRLNDLTNKDQYSLPGISTIMKKVGNSRIYSKFDLKSGFHQVAMHPDSIEWTAFWVPDGLYEWLVMPFGLKNAPAVFQRKMDHCFKGTEDFIAVYIDDILVFSENEQDHARHLKIMLQICKENGLVLSPTKMKIAVQEIEFLGAVIGNRKIRLQPHIISKIASFKDEELKERKGLRSWLGLLNYARTYIPNLGRLLSPLYAKTSPTGDKRMNSQDWKLVADIKNLVQKLPDLEVPPESCYIVLETDGCMTGWGGICKWKMLKHDPKSSEKICAYASGKFNPVKSTIDAEIYAVMNTLESLKIYYLDKKEVTIRTDCQAIISFFNKSAQNKPSRVRWLSFTDYITGVGVPINFEHIEGKDNLLADNLSRLVSTLCLGWSTPEKEQQLQFLETAMEEVRQKPNKDISLQLNQTIGKMVSFFEATQTQCREGMNQEEFHCQNSSNSELSLKKLSPWQSHERSYASKNSGIYTQSSWMNAGNQAPQEGMGITGQTTAHHVNTMTEIWKKSLASWKG</sequence>
<protein>
    <recommendedName>
        <fullName evidence="1">RNA-directed DNA polymerase</fullName>
        <ecNumber evidence="1">2.7.7.49</ecNumber>
    </recommendedName>
</protein>